<gene>
    <name evidence="1" type="ORF">SAMN02982931_02085</name>
</gene>
<proteinExistence type="predicted"/>
<accession>A0A1G6C5H7</accession>
<keyword evidence="2" id="KW-1185">Reference proteome</keyword>
<dbReference type="Proteomes" id="UP000199071">
    <property type="component" value="Unassembled WGS sequence"/>
</dbReference>
<name>A0A1G6C5H7_9HYPH</name>
<dbReference type="RefSeq" id="WP_175478382.1">
    <property type="nucleotide sequence ID" value="NZ_FMXQ01000004.1"/>
</dbReference>
<reference evidence="1 2" key="1">
    <citation type="submission" date="2016-10" db="EMBL/GenBank/DDBJ databases">
        <authorList>
            <person name="de Groot N.N."/>
        </authorList>
    </citation>
    <scope>NUCLEOTIDE SEQUENCE [LARGE SCALE GENOMIC DNA]</scope>
    <source>
        <strain evidence="1 2">ATCC 35022</strain>
    </source>
</reference>
<dbReference type="STRING" id="665467.SAMN02982931_02085"/>
<dbReference type="AlphaFoldDB" id="A0A1G6C5H7"/>
<evidence type="ECO:0000313" key="1">
    <source>
        <dbReference type="EMBL" id="SDB28133.1"/>
    </source>
</evidence>
<protein>
    <submittedName>
        <fullName evidence="1">Uncharacterized protein</fullName>
    </submittedName>
</protein>
<sequence>MKIGPEIKPALLGAAGGAVVLAIIGFAWGGWVTGATAREQAEKNADTAVVSVLSPICAIQFNAQPDSAAKLAELTALSSYQQPKFIEEGGWAVMPGAEDAVSGVSRGCAAILTTET</sequence>
<evidence type="ECO:0000313" key="2">
    <source>
        <dbReference type="Proteomes" id="UP000199071"/>
    </source>
</evidence>
<organism evidence="1 2">
    <name type="scientific">Bauldia litoralis</name>
    <dbReference type="NCBI Taxonomy" id="665467"/>
    <lineage>
        <taxon>Bacteria</taxon>
        <taxon>Pseudomonadati</taxon>
        <taxon>Pseudomonadota</taxon>
        <taxon>Alphaproteobacteria</taxon>
        <taxon>Hyphomicrobiales</taxon>
        <taxon>Kaistiaceae</taxon>
        <taxon>Bauldia</taxon>
    </lineage>
</organism>
<dbReference type="EMBL" id="FMXQ01000004">
    <property type="protein sequence ID" value="SDB28133.1"/>
    <property type="molecule type" value="Genomic_DNA"/>
</dbReference>